<proteinExistence type="predicted"/>
<feature type="region of interest" description="Disordered" evidence="1">
    <location>
        <begin position="1"/>
        <end position="60"/>
    </location>
</feature>
<dbReference type="BioCyc" id="LBOR1193007:G11KN-3675-MONOMER"/>
<feature type="compositionally biased region" description="Basic residues" evidence="1">
    <location>
        <begin position="49"/>
        <end position="60"/>
    </location>
</feature>
<protein>
    <submittedName>
        <fullName evidence="2">Uncharacterized protein</fullName>
    </submittedName>
</protein>
<dbReference type="EMBL" id="AKWO02000020">
    <property type="protein sequence ID" value="EMG01610.1"/>
    <property type="molecule type" value="Genomic_DNA"/>
</dbReference>
<dbReference type="AlphaFoldDB" id="M3HVL4"/>
<gene>
    <name evidence="2" type="ORF">LEP1GSC123_4020</name>
</gene>
<accession>M3HVL4</accession>
<evidence type="ECO:0000313" key="2">
    <source>
        <dbReference type="EMBL" id="EMG01610.1"/>
    </source>
</evidence>
<reference evidence="2 3" key="1">
    <citation type="submission" date="2013-01" db="EMBL/GenBank/DDBJ databases">
        <authorList>
            <person name="Harkins D.M."/>
            <person name="Durkin A.S."/>
            <person name="Brinkac L.M."/>
            <person name="Haft D.H."/>
            <person name="Selengut J.D."/>
            <person name="Sanka R."/>
            <person name="DePew J."/>
            <person name="Purushe J."/>
            <person name="Picardeau M."/>
            <person name="Werts C."/>
            <person name="Goarant C."/>
            <person name="Vinetz J.M."/>
            <person name="Sutton G.G."/>
            <person name="Nierman W.C."/>
            <person name="Fouts D.E."/>
        </authorList>
    </citation>
    <scope>NUCLEOTIDE SEQUENCE [LARGE SCALE GENOMIC DNA]</scope>
    <source>
        <strain evidence="2 3">200701203</strain>
    </source>
</reference>
<organism evidence="2 3">
    <name type="scientific">Leptospira borgpetersenii str. 200701203</name>
    <dbReference type="NCBI Taxonomy" id="1193007"/>
    <lineage>
        <taxon>Bacteria</taxon>
        <taxon>Pseudomonadati</taxon>
        <taxon>Spirochaetota</taxon>
        <taxon>Spirochaetia</taxon>
        <taxon>Leptospirales</taxon>
        <taxon>Leptospiraceae</taxon>
        <taxon>Leptospira</taxon>
    </lineage>
</organism>
<comment type="caution">
    <text evidence="2">The sequence shown here is derived from an EMBL/GenBank/DDBJ whole genome shotgun (WGS) entry which is preliminary data.</text>
</comment>
<feature type="compositionally biased region" description="Basic and acidic residues" evidence="1">
    <location>
        <begin position="27"/>
        <end position="37"/>
    </location>
</feature>
<name>M3HVL4_LEPBO</name>
<dbReference type="Proteomes" id="UP000011783">
    <property type="component" value="Unassembled WGS sequence"/>
</dbReference>
<evidence type="ECO:0000313" key="3">
    <source>
        <dbReference type="Proteomes" id="UP000011783"/>
    </source>
</evidence>
<evidence type="ECO:0000256" key="1">
    <source>
        <dbReference type="SAM" id="MobiDB-lite"/>
    </source>
</evidence>
<sequence length="60" mass="7065">MKDSNNRKKVSAKKPSKFTNKTNVPEIDPKTKKDLSSKKNPMHLLTKSLRNKKRRNFLLR</sequence>
<feature type="compositionally biased region" description="Basic residues" evidence="1">
    <location>
        <begin position="7"/>
        <end position="16"/>
    </location>
</feature>